<evidence type="ECO:0000313" key="6">
    <source>
        <dbReference type="Proteomes" id="UP000253752"/>
    </source>
</evidence>
<evidence type="ECO:0000256" key="1">
    <source>
        <dbReference type="SAM" id="Phobius"/>
    </source>
</evidence>
<dbReference type="EMBL" id="WPOM01000011">
    <property type="protein sequence ID" value="MVN32950.1"/>
    <property type="molecule type" value="Genomic_DNA"/>
</dbReference>
<feature type="transmembrane region" description="Helical" evidence="1">
    <location>
        <begin position="6"/>
        <end position="22"/>
    </location>
</feature>
<dbReference type="RefSeq" id="WP_009304905.1">
    <property type="nucleotide sequence ID" value="NZ_AP025575.1"/>
</dbReference>
<evidence type="ECO:0000313" key="4">
    <source>
        <dbReference type="EMBL" id="RDB77685.1"/>
    </source>
</evidence>
<dbReference type="GeneID" id="69510381"/>
<dbReference type="Proteomes" id="UP000436429">
    <property type="component" value="Unassembled WGS sequence"/>
</dbReference>
<keyword evidence="1" id="KW-0472">Membrane</keyword>
<keyword evidence="1" id="KW-1133">Transmembrane helix</keyword>
<evidence type="ECO:0000313" key="3">
    <source>
        <dbReference type="EMBL" id="RDB72275.1"/>
    </source>
</evidence>
<reference evidence="5" key="3">
    <citation type="submission" date="2019-06" db="EMBL/GenBank/DDBJ databases">
        <authorList>
            <person name="Bisanz J.E."/>
            <person name="Turnbaugh P.J."/>
        </authorList>
    </citation>
    <scope>NUCLEOTIDE SEQUENCE</scope>
    <source>
        <strain evidence="5">SECO-MT75m2</strain>
    </source>
</reference>
<keyword evidence="1" id="KW-0812">Transmembrane</keyword>
<dbReference type="Proteomes" id="UP000312594">
    <property type="component" value="Unassembled WGS sequence"/>
</dbReference>
<dbReference type="Proteomes" id="UP000253970">
    <property type="component" value="Unassembled WGS sequence"/>
</dbReference>
<evidence type="ECO:0000313" key="2">
    <source>
        <dbReference type="EMBL" id="MVN32950.1"/>
    </source>
</evidence>
<dbReference type="EMBL" id="PPTX01000017">
    <property type="protein sequence ID" value="RDB77685.1"/>
    <property type="molecule type" value="Genomic_DNA"/>
</dbReference>
<dbReference type="OMA" id="AWPFSIY"/>
<feature type="transmembrane region" description="Helical" evidence="1">
    <location>
        <begin position="34"/>
        <end position="54"/>
    </location>
</feature>
<reference evidence="5 8" key="1">
    <citation type="journal article" date="2005" name="Appl. Environ. Microbiol.">
        <title>Intestinal bacterial communities that produce active estrogen-like compounds enterodiol and enterolactone in humans.</title>
        <authorList>
            <person name="Clavel T."/>
            <person name="Henderson G."/>
            <person name="Alpert C.A."/>
            <person name="Philippe C."/>
            <person name="Rigottier-Gois L."/>
            <person name="Dore J."/>
            <person name="Blaut M."/>
        </authorList>
    </citation>
    <scope>NUCLEOTIDE SEQUENCE [LARGE SCALE GENOMIC DNA]</scope>
    <source>
        <strain evidence="5 8">SECO-MT75m2</strain>
    </source>
</reference>
<evidence type="ECO:0000313" key="8">
    <source>
        <dbReference type="Proteomes" id="UP000312594"/>
    </source>
</evidence>
<sequence>MSELLEAAMLVCFGLSWPLNAYKNFKAATAAGSSWQFIALITTGYMAGIAAKFASGSVNWVLAVYLINLACIGVNWIVYFRNRRLDAQREIAYEAAEA</sequence>
<dbReference type="EMBL" id="PPTU01000004">
    <property type="protein sequence ID" value="RDB72275.1"/>
    <property type="molecule type" value="Genomic_DNA"/>
</dbReference>
<reference evidence="2 9" key="4">
    <citation type="submission" date="2019-11" db="EMBL/GenBank/DDBJ databases">
        <title>Whole genome shotgun sequencing (WGS) data from Adlercreutzia equolifaciens ResAG-91, Eggerthella lenta MRI-F36, MRI-F37, MRI-F40, ResAG-49, ResAG-88, ResAG-121, ResAG-145, and Gordonibacter sp. ResAG-5, ResAG-26, ResAG-43, ResAG-50, ResAG-59.</title>
        <authorList>
            <person name="Stoll D.A."/>
            <person name="Danylec N."/>
            <person name="Franz C.M.A.P."/>
            <person name="Huch M."/>
        </authorList>
    </citation>
    <scope>NUCLEOTIDE SEQUENCE [LARGE SCALE GENOMIC DNA]</scope>
    <source>
        <strain evidence="2 9">ResAG-88</strain>
    </source>
</reference>
<evidence type="ECO:0000313" key="9">
    <source>
        <dbReference type="Proteomes" id="UP000436429"/>
    </source>
</evidence>
<feature type="transmembrane region" description="Helical" evidence="1">
    <location>
        <begin position="60"/>
        <end position="80"/>
    </location>
</feature>
<name>A0A369N9G9_EGGLN</name>
<reference evidence="6 7" key="2">
    <citation type="journal article" date="2018" name="Elife">
        <title>Discovery and characterization of a prevalent human gut bacterial enzyme sufficient for the inactivation of a family of plant toxins.</title>
        <authorList>
            <person name="Koppel N."/>
            <person name="Bisanz J.E."/>
            <person name="Pandelia M.E."/>
            <person name="Turnbaugh P.J."/>
            <person name="Balskus E.P."/>
        </authorList>
    </citation>
    <scope>NUCLEOTIDE SEQUENCE [LARGE SCALE GENOMIC DNA]</scope>
    <source>
        <strain evidence="4 6">MR1 #12</strain>
        <strain evidence="3 7">W1 BHI 6</strain>
    </source>
</reference>
<dbReference type="AlphaFoldDB" id="A0A369N9G9"/>
<evidence type="ECO:0000313" key="5">
    <source>
        <dbReference type="EMBL" id="TNU94814.1"/>
    </source>
</evidence>
<dbReference type="EMBL" id="VEVP01000004">
    <property type="protein sequence ID" value="TNU94814.1"/>
    <property type="molecule type" value="Genomic_DNA"/>
</dbReference>
<dbReference type="Proteomes" id="UP000253752">
    <property type="component" value="Unassembled WGS sequence"/>
</dbReference>
<gene>
    <name evidence="4" type="ORF">C1872_10915</name>
    <name evidence="3" type="ORF">C1875_04325</name>
    <name evidence="5" type="ORF">FIC87_02845</name>
    <name evidence="2" type="ORF">GO726_07180</name>
</gene>
<evidence type="ECO:0008006" key="10">
    <source>
        <dbReference type="Google" id="ProtNLM"/>
    </source>
</evidence>
<proteinExistence type="predicted"/>
<protein>
    <recommendedName>
        <fullName evidence="10">PQ-loop repeat-containing protein</fullName>
    </recommendedName>
</protein>
<evidence type="ECO:0000313" key="7">
    <source>
        <dbReference type="Proteomes" id="UP000253970"/>
    </source>
</evidence>
<accession>A0A369N9G9</accession>
<comment type="caution">
    <text evidence="4">The sequence shown here is derived from an EMBL/GenBank/DDBJ whole genome shotgun (WGS) entry which is preliminary data.</text>
</comment>
<organism evidence="4 6">
    <name type="scientific">Eggerthella lenta</name>
    <name type="common">Eubacterium lentum</name>
    <dbReference type="NCBI Taxonomy" id="84112"/>
    <lineage>
        <taxon>Bacteria</taxon>
        <taxon>Bacillati</taxon>
        <taxon>Actinomycetota</taxon>
        <taxon>Coriobacteriia</taxon>
        <taxon>Eggerthellales</taxon>
        <taxon>Eggerthellaceae</taxon>
        <taxon>Eggerthella</taxon>
    </lineage>
</organism>